<name>A0A9P3GE69_9APHY</name>
<dbReference type="PANTHER" id="PTHR34598">
    <property type="entry name" value="BLL6449 PROTEIN"/>
    <property type="match status" value="1"/>
</dbReference>
<gene>
    <name evidence="2" type="ORF">PsYK624_094350</name>
</gene>
<dbReference type="OrthoDB" id="412788at2759"/>
<dbReference type="NCBIfam" id="NF041278">
    <property type="entry name" value="CmcJ_NvfI_EfuI"/>
    <property type="match status" value="1"/>
</dbReference>
<evidence type="ECO:0000256" key="1">
    <source>
        <dbReference type="ARBA" id="ARBA00023604"/>
    </source>
</evidence>
<evidence type="ECO:0000313" key="2">
    <source>
        <dbReference type="EMBL" id="GJE93276.1"/>
    </source>
</evidence>
<reference evidence="2 3" key="1">
    <citation type="submission" date="2021-08" db="EMBL/GenBank/DDBJ databases">
        <title>Draft Genome Sequence of Phanerochaete sordida strain YK-624.</title>
        <authorList>
            <person name="Mori T."/>
            <person name="Dohra H."/>
            <person name="Suzuki T."/>
            <person name="Kawagishi H."/>
            <person name="Hirai H."/>
        </authorList>
    </citation>
    <scope>NUCLEOTIDE SEQUENCE [LARGE SCALE GENOMIC DNA]</scope>
    <source>
        <strain evidence="2 3">YK-624</strain>
    </source>
</reference>
<dbReference type="EMBL" id="BPQB01000031">
    <property type="protein sequence ID" value="GJE93276.1"/>
    <property type="molecule type" value="Genomic_DNA"/>
</dbReference>
<evidence type="ECO:0008006" key="4">
    <source>
        <dbReference type="Google" id="ProtNLM"/>
    </source>
</evidence>
<keyword evidence="3" id="KW-1185">Reference proteome</keyword>
<protein>
    <recommendedName>
        <fullName evidence="4">Methyltransferase</fullName>
    </recommendedName>
</protein>
<comment type="similarity">
    <text evidence="1">Belongs to the asaB hydroxylase/desaturase family.</text>
</comment>
<evidence type="ECO:0000313" key="3">
    <source>
        <dbReference type="Proteomes" id="UP000703269"/>
    </source>
</evidence>
<organism evidence="2 3">
    <name type="scientific">Phanerochaete sordida</name>
    <dbReference type="NCBI Taxonomy" id="48140"/>
    <lineage>
        <taxon>Eukaryota</taxon>
        <taxon>Fungi</taxon>
        <taxon>Dikarya</taxon>
        <taxon>Basidiomycota</taxon>
        <taxon>Agaricomycotina</taxon>
        <taxon>Agaricomycetes</taxon>
        <taxon>Polyporales</taxon>
        <taxon>Phanerochaetaceae</taxon>
        <taxon>Phanerochaete</taxon>
    </lineage>
</organism>
<proteinExistence type="inferred from homology"/>
<sequence>MTVAVLAPADVPTTLNYYAPDPTSNEEPHIYIAGVPEGKKRDNLGTDPHDVVVRDARGKEKEYGIGLNSSGFEYAHHVSAEKEFEDEERIKDVYYKEVEDILKKATGAKRVFIFDHTVRRRTGYTHPQGKQVREASNNVHIDQTYDAGVARVYRHMGDDAERLLKGRVRIINVWRPIGNPVAHEPLALEDWRAVDKERDLVPLRFLSPDDRKLGEIYSVRYNPNHKWYYLSNQTPDEVALIKCYDSEESGARFTPHTGFVDKSSPAEAPHRESIEVRCLVFDLE</sequence>
<dbReference type="PANTHER" id="PTHR34598:SF3">
    <property type="entry name" value="OXIDOREDUCTASE AN1597"/>
    <property type="match status" value="1"/>
</dbReference>
<accession>A0A9P3GE69</accession>
<comment type="caution">
    <text evidence="2">The sequence shown here is derived from an EMBL/GenBank/DDBJ whole genome shotgun (WGS) entry which is preliminary data.</text>
</comment>
<dbReference type="AlphaFoldDB" id="A0A9P3GE69"/>
<dbReference type="InterPro" id="IPR044053">
    <property type="entry name" value="AsaB-like"/>
</dbReference>
<dbReference type="GO" id="GO:0016491">
    <property type="term" value="F:oxidoreductase activity"/>
    <property type="evidence" value="ECO:0007669"/>
    <property type="project" value="InterPro"/>
</dbReference>
<dbReference type="Proteomes" id="UP000703269">
    <property type="component" value="Unassembled WGS sequence"/>
</dbReference>